<feature type="compositionally biased region" description="Low complexity" evidence="1">
    <location>
        <begin position="32"/>
        <end position="59"/>
    </location>
</feature>
<protein>
    <recommendedName>
        <fullName evidence="4">HNH endonuclease</fullName>
    </recommendedName>
</protein>
<keyword evidence="3" id="KW-1185">Reference proteome</keyword>
<accession>A0ABZ1WTZ1</accession>
<evidence type="ECO:0000256" key="1">
    <source>
        <dbReference type="SAM" id="MobiDB-lite"/>
    </source>
</evidence>
<feature type="compositionally biased region" description="Polar residues" evidence="1">
    <location>
        <begin position="155"/>
        <end position="168"/>
    </location>
</feature>
<evidence type="ECO:0000313" key="2">
    <source>
        <dbReference type="EMBL" id="WUT43273.1"/>
    </source>
</evidence>
<dbReference type="EMBL" id="CP109011">
    <property type="protein sequence ID" value="WUT43273.1"/>
    <property type="molecule type" value="Genomic_DNA"/>
</dbReference>
<dbReference type="RefSeq" id="WP_329263243.1">
    <property type="nucleotide sequence ID" value="NZ_CP109011.1"/>
</dbReference>
<evidence type="ECO:0008006" key="4">
    <source>
        <dbReference type="Google" id="ProtNLM"/>
    </source>
</evidence>
<reference evidence="2" key="1">
    <citation type="submission" date="2022-10" db="EMBL/GenBank/DDBJ databases">
        <title>The complete genomes of actinobacterial strains from the NBC collection.</title>
        <authorList>
            <person name="Joergensen T.S."/>
            <person name="Alvarez Arevalo M."/>
            <person name="Sterndorff E.B."/>
            <person name="Faurdal D."/>
            <person name="Vuksanovic O."/>
            <person name="Mourched A.-S."/>
            <person name="Charusanti P."/>
            <person name="Shaw S."/>
            <person name="Blin K."/>
            <person name="Weber T."/>
        </authorList>
    </citation>
    <scope>NUCLEOTIDE SEQUENCE</scope>
    <source>
        <strain evidence="2">NBC_00686</strain>
    </source>
</reference>
<proteinExistence type="predicted"/>
<dbReference type="Proteomes" id="UP001432168">
    <property type="component" value="Chromosome"/>
</dbReference>
<gene>
    <name evidence="2" type="ORF">OG929_13595</name>
</gene>
<feature type="region of interest" description="Disordered" evidence="1">
    <location>
        <begin position="155"/>
        <end position="175"/>
    </location>
</feature>
<feature type="region of interest" description="Disordered" evidence="1">
    <location>
        <begin position="1"/>
        <end position="60"/>
    </location>
</feature>
<sequence length="289" mass="29653">MTVSLGLVGCNQHAGTSPASTPATSRPPPSPTSTSATPSVPAAPSTAPAPTSAHRSSPSNPASVIESFYAAINAHDYQRAWDLGGSNLNQSYADFAGGFADTAADVISIDNVNGNEVDVHLHAVHTDASTADYAGSYVVENGTITHGSLHLVATSGASHTPAPTTSSGAAGALNPDVTQSTIRSTICVPGWTATIRPPTNETDSLKRQQLAASSAADKDPSHYEEDHIVPLELGGAPSDPANLRPVALSHARKDDQLENSLHRAVCDGSMLLTTAQSRIEQAKAAEALP</sequence>
<name>A0ABZ1WTZ1_9ACTN</name>
<evidence type="ECO:0000313" key="3">
    <source>
        <dbReference type="Proteomes" id="UP001432168"/>
    </source>
</evidence>
<organism evidence="2 3">
    <name type="scientific">Streptomyces pseudovenezuelae</name>
    <dbReference type="NCBI Taxonomy" id="67350"/>
    <lineage>
        <taxon>Bacteria</taxon>
        <taxon>Bacillati</taxon>
        <taxon>Actinomycetota</taxon>
        <taxon>Actinomycetes</taxon>
        <taxon>Kitasatosporales</taxon>
        <taxon>Streptomycetaceae</taxon>
        <taxon>Streptomyces</taxon>
        <taxon>Streptomyces aurantiacus group</taxon>
    </lineage>
</organism>